<dbReference type="Proteomes" id="UP001595967">
    <property type="component" value="Unassembled WGS sequence"/>
</dbReference>
<gene>
    <name evidence="2" type="ORF">ACFO3A_03095</name>
</gene>
<evidence type="ECO:0000313" key="2">
    <source>
        <dbReference type="EMBL" id="MFC4621198.1"/>
    </source>
</evidence>
<organism evidence="2 3">
    <name type="scientific">Comamonas nitrativorans</name>
    <dbReference type="NCBI Taxonomy" id="108437"/>
    <lineage>
        <taxon>Bacteria</taxon>
        <taxon>Pseudomonadati</taxon>
        <taxon>Pseudomonadota</taxon>
        <taxon>Betaproteobacteria</taxon>
        <taxon>Burkholderiales</taxon>
        <taxon>Comamonadaceae</taxon>
        <taxon>Comamonas</taxon>
    </lineage>
</organism>
<evidence type="ECO:0000259" key="1">
    <source>
        <dbReference type="Pfam" id="PF00534"/>
    </source>
</evidence>
<evidence type="ECO:0000313" key="3">
    <source>
        <dbReference type="Proteomes" id="UP001595967"/>
    </source>
</evidence>
<dbReference type="Gene3D" id="3.40.50.2000">
    <property type="entry name" value="Glycogen Phosphorylase B"/>
    <property type="match status" value="3"/>
</dbReference>
<sequence length="1721" mass="194631">MMKIRHIINPVLVQPDSDLYIAQPITFASIIAARSAAKESGIEVDICFTCYPEDVDVVPSGFRNIGFLGRSITDVAQLGKPRKLPLIQDIVAKALEGVEVDLIIYTNVDIAVQPEFYIEVERIAAQGYDAFTINRRTLPKHYDSPSQLSLMYQEPGEKHPGHDCFIFKYEAARHYKLGFGCIGANWIGRILLANLMANSTQFHIFDNKRLTFHIGDDRSWKIDAFSDYDSHNEQELVKILEAILENEGTNHVSDLRSMYVMHRDRLHFRQILREHTFSRPLPAPSERFLPSLLKGSTDWKIPVLLDQSPIFIVGYPRSGTTLLQSKLMTQAGVVSLPETHFFSIVRNRLRVHNDIIDPVSLDSTLDTLRERYPLSIEMETAIRYVAARGSLSPKMLFEAIVADGLLTNYDLDTISGSRFVEKTPDHAVRLDIILRWYPRARVVNIVRHPEKAIISRRQNFAGEDDWPIQDHALRWQASVAVIDKYRDDKRFMSVRLEDLVADETAVLAKICAFVGIQFDAQRLSGAAALADKISLPWEQWKSGNRKEVSANIAHRHSRRLSARDQKVLQSIVGEQMKALGYSLNVEADRNLEDFRQSVVVFSHIPSHPCTHGNSKRVHAVCQNFKDLGFKVSFFYYLVHPNLAVDYEGMLDAWDDVRVHSRGMPMPVSKDGYFGIDDVCEKGLSECFAAYCEERNAQIALVNYVFYSGVFSLLPPNVLRILDTHDRFADRHLKLKAAGIPADLWWYLFKPAEEGVGLSRADIVLAIQEEEAKYFSTVTDRHVAVLPQLEPQQTRTRQPAIPFQRAGFLGSDNPVNVEAARLLVAGYMNSACPERLPELVIAGKVCNQIVADHPKILLLGPLETLDQFYDMMDVIVIPLEFGTGLKIKAVEALANGLPIVSTSHGSIGLGSKHPLLNLMKAEEIVSELSELSQPNAVQRASELAEHCKSLFEAYQERAGSALKAILGQAMKREGFARLGSESRQNEKTTLALISNTRALISRLAPPISSSGMKALFVGHGFHRRTNSSKFFIDYLKKIFDLQLYWLMPHEADANYPRQFIGSFDFVFFWQLMPDKRITDHLTAGRIVCIPMYDATGVYETAAFNPKRWLSLKEYPFISFCRTFHQDLKSIDIQSFLLQYAPGALPVLTNGRENRVKPRVLFLFRRLEISWAMVRQLFEPNDVESIHIHVSTDPKHQFDPPTEADMKAYRITISTWFDKRDEYDALLDNHDIFVAPRLYEGIGMAFLDAMAKGLCVVAPDRPTMNEYIEHGVSGLLFDSAAPKRLEISNWKAIGVAARRKLGCLSEKFDTDLKILRLYLMSRRVVPVNVEMEQANLNANLKGRRVLLVFPHNPFLRSNGVQSRFLKLLEYFSSRGIVVDMLSHSNFVDKWDEDDPQIKRLVRNLYLEDFKQAKISGLAAGSVKSPLPDFAFQNIKSRFDNLLCAGSYDLIIVGYVHWANLIRDVANVRTLIMVEDCISQNLMDRHNGNYDYASSLTEEARRIDMFDAAVFISPDEMNLFSPLCKNVKMHHVPHIIDLPNKTDDKYMCKNRLYDLVFVGSDNPFNIAAMRWFFHEVWPIIKKGTSVAVVGQVCGELQKHNYAPADVNIHLLGHIDELDDIYRKSRVAISPMLHGTGLKIKVVEALAYGLPVVGLPAGLIGITGEKQGCFEVSTARQFADAISDILKSPARWDILSDKARSSAENLFGIEKIGKILDSVFKDVLG</sequence>
<dbReference type="InterPro" id="IPR027417">
    <property type="entry name" value="P-loop_NTPase"/>
</dbReference>
<reference evidence="3" key="1">
    <citation type="journal article" date="2019" name="Int. J. Syst. Evol. Microbiol.">
        <title>The Global Catalogue of Microorganisms (GCM) 10K type strain sequencing project: providing services to taxonomists for standard genome sequencing and annotation.</title>
        <authorList>
            <consortium name="The Broad Institute Genomics Platform"/>
            <consortium name="The Broad Institute Genome Sequencing Center for Infectious Disease"/>
            <person name="Wu L."/>
            <person name="Ma J."/>
        </authorList>
    </citation>
    <scope>NUCLEOTIDE SEQUENCE [LARGE SCALE GENOMIC DNA]</scope>
    <source>
        <strain evidence="3">JCM 11650</strain>
    </source>
</reference>
<feature type="domain" description="Glycosyl transferase family 1" evidence="1">
    <location>
        <begin position="1213"/>
        <end position="1283"/>
    </location>
</feature>
<dbReference type="PANTHER" id="PTHR12526">
    <property type="entry name" value="GLYCOSYLTRANSFERASE"/>
    <property type="match status" value="1"/>
</dbReference>
<accession>A0ABV9GVV5</accession>
<dbReference type="Pfam" id="PF13692">
    <property type="entry name" value="Glyco_trans_1_4"/>
    <property type="match status" value="2"/>
</dbReference>
<dbReference type="RefSeq" id="WP_377723903.1">
    <property type="nucleotide sequence ID" value="NZ_JBHSEW010000002.1"/>
</dbReference>
<dbReference type="Pfam" id="PF13469">
    <property type="entry name" value="Sulfotransfer_3"/>
    <property type="match status" value="1"/>
</dbReference>
<dbReference type="SUPFAM" id="SSF53756">
    <property type="entry name" value="UDP-Glycosyltransferase/glycogen phosphorylase"/>
    <property type="match status" value="3"/>
</dbReference>
<comment type="caution">
    <text evidence="2">The sequence shown here is derived from an EMBL/GenBank/DDBJ whole genome shotgun (WGS) entry which is preliminary data.</text>
</comment>
<keyword evidence="2" id="KW-0808">Transferase</keyword>
<dbReference type="Gene3D" id="3.40.50.300">
    <property type="entry name" value="P-loop containing nucleotide triphosphate hydrolases"/>
    <property type="match status" value="1"/>
</dbReference>
<keyword evidence="2" id="KW-0328">Glycosyltransferase</keyword>
<dbReference type="SUPFAM" id="SSF52540">
    <property type="entry name" value="P-loop containing nucleoside triphosphate hydrolases"/>
    <property type="match status" value="1"/>
</dbReference>
<dbReference type="CDD" id="cd03801">
    <property type="entry name" value="GT4_PimA-like"/>
    <property type="match status" value="1"/>
</dbReference>
<dbReference type="InterPro" id="IPR001296">
    <property type="entry name" value="Glyco_trans_1"/>
</dbReference>
<dbReference type="Pfam" id="PF00534">
    <property type="entry name" value="Glycos_transf_1"/>
    <property type="match status" value="1"/>
</dbReference>
<proteinExistence type="predicted"/>
<protein>
    <submittedName>
        <fullName evidence="2">Glycosyltransferase</fullName>
        <ecNumber evidence="2">2.4.-.-</ecNumber>
    </submittedName>
</protein>
<dbReference type="EC" id="2.4.-.-" evidence="2"/>
<dbReference type="GO" id="GO:0016757">
    <property type="term" value="F:glycosyltransferase activity"/>
    <property type="evidence" value="ECO:0007669"/>
    <property type="project" value="UniProtKB-KW"/>
</dbReference>
<keyword evidence="3" id="KW-1185">Reference proteome</keyword>
<dbReference type="EMBL" id="JBHSEW010000002">
    <property type="protein sequence ID" value="MFC4621198.1"/>
    <property type="molecule type" value="Genomic_DNA"/>
</dbReference>
<name>A0ABV9GVV5_9BURK</name>